<keyword evidence="4" id="KW-1185">Reference proteome</keyword>
<feature type="signal peptide" evidence="1">
    <location>
        <begin position="1"/>
        <end position="23"/>
    </location>
</feature>
<dbReference type="Proteomes" id="UP000251889">
    <property type="component" value="Unassembled WGS sequence"/>
</dbReference>
<evidence type="ECO:0000313" key="3">
    <source>
        <dbReference type="EMBL" id="RAW02546.1"/>
    </source>
</evidence>
<name>A0A364Y638_9BACT</name>
<dbReference type="Gene3D" id="3.40.710.10">
    <property type="entry name" value="DD-peptidase/beta-lactamase superfamily"/>
    <property type="match status" value="1"/>
</dbReference>
<accession>A0A364Y638</accession>
<comment type="caution">
    <text evidence="3">The sequence shown here is derived from an EMBL/GenBank/DDBJ whole genome shotgun (WGS) entry which is preliminary data.</text>
</comment>
<feature type="chain" id="PRO_5016610825" description="Beta-lactamase-related domain-containing protein" evidence="1">
    <location>
        <begin position="24"/>
        <end position="545"/>
    </location>
</feature>
<dbReference type="PANTHER" id="PTHR46825:SF9">
    <property type="entry name" value="BETA-LACTAMASE-RELATED DOMAIN-CONTAINING PROTEIN"/>
    <property type="match status" value="1"/>
</dbReference>
<protein>
    <recommendedName>
        <fullName evidence="2">Beta-lactamase-related domain-containing protein</fullName>
    </recommendedName>
</protein>
<reference evidence="3 4" key="1">
    <citation type="submission" date="2018-06" db="EMBL/GenBank/DDBJ databases">
        <title>Chryseolinea flavus sp. nov., a member of the phylum Bacteroidetes isolated from soil.</title>
        <authorList>
            <person name="Li Y."/>
            <person name="Wang J."/>
        </authorList>
    </citation>
    <scope>NUCLEOTIDE SEQUENCE [LARGE SCALE GENOMIC DNA]</scope>
    <source>
        <strain evidence="3 4">SDU1-6</strain>
    </source>
</reference>
<feature type="domain" description="Beta-lactamase-related" evidence="2">
    <location>
        <begin position="44"/>
        <end position="348"/>
    </location>
</feature>
<proteinExistence type="predicted"/>
<evidence type="ECO:0000259" key="2">
    <source>
        <dbReference type="Pfam" id="PF00144"/>
    </source>
</evidence>
<evidence type="ECO:0000313" key="4">
    <source>
        <dbReference type="Proteomes" id="UP000251889"/>
    </source>
</evidence>
<keyword evidence="1" id="KW-0732">Signal</keyword>
<dbReference type="InterPro" id="IPR050491">
    <property type="entry name" value="AmpC-like"/>
</dbReference>
<dbReference type="SUPFAM" id="SSF56601">
    <property type="entry name" value="beta-lactamase/transpeptidase-like"/>
    <property type="match status" value="1"/>
</dbReference>
<dbReference type="EMBL" id="QMFY01000001">
    <property type="protein sequence ID" value="RAW02546.1"/>
    <property type="molecule type" value="Genomic_DNA"/>
</dbReference>
<organism evidence="3 4">
    <name type="scientific">Pseudochryseolinea flava</name>
    <dbReference type="NCBI Taxonomy" id="2059302"/>
    <lineage>
        <taxon>Bacteria</taxon>
        <taxon>Pseudomonadati</taxon>
        <taxon>Bacteroidota</taxon>
        <taxon>Cytophagia</taxon>
        <taxon>Cytophagales</taxon>
        <taxon>Fulvivirgaceae</taxon>
        <taxon>Pseudochryseolinea</taxon>
    </lineage>
</organism>
<dbReference type="OrthoDB" id="9793489at2"/>
<dbReference type="AlphaFoldDB" id="A0A364Y638"/>
<gene>
    <name evidence="3" type="ORF">DQQ10_00040</name>
</gene>
<sequence length="545" mass="61399">MKRCIYFLFLIAYCAAGTSSLHACQPDSLTQIIDSILFNHTGSDRPGATIGVIKDGELIFQKGYGMANIESHTPNHPQVTYNIASGSKQFTAAIIVSLARENKLKLTDDVRKYITELPDYGKTITLENLLYHTSGLRDYLVLMWLTGKSFEEKFTNADALKIITTQKKLSFTPGERCTYSNTNYLLLAEVVQRVTKKSLAQYAERHLFNVLGMRKSGFGRQMNVEGNSVSYYKSEKGYAPFKNNNITAGDGGMITTLPDLLQWDRSFYDSSSLAHHILTRGKLNGEELRFGMGIIASRYRGDEVHTHPGAFLGYRSEILRFPQSRITIVCLANATDINPEHITRAIADRYIFGAQTVVRHPKTNTLNAAQISAMIGTYRVNNTICVDIRNEDGILTGQGTGQPKEILHAASHDTLLIGETSDRVVFESFEHNKFQKIIIQQKHGNTTAQRLVPATAEEHSQFTGEYYCEDQNTSYHFYSENDALWFKVGTNPPVSVEAFKNQMRITFSYFDLERASIDFKVNMDGSIRGFVLNTGRIRDLEFVKR</sequence>
<evidence type="ECO:0000256" key="1">
    <source>
        <dbReference type="SAM" id="SignalP"/>
    </source>
</evidence>
<dbReference type="InterPro" id="IPR012338">
    <property type="entry name" value="Beta-lactam/transpept-like"/>
</dbReference>
<dbReference type="RefSeq" id="WP_112744763.1">
    <property type="nucleotide sequence ID" value="NZ_QMFY01000001.1"/>
</dbReference>
<dbReference type="InterPro" id="IPR001466">
    <property type="entry name" value="Beta-lactam-related"/>
</dbReference>
<dbReference type="Pfam" id="PF00144">
    <property type="entry name" value="Beta-lactamase"/>
    <property type="match status" value="1"/>
</dbReference>
<dbReference type="PANTHER" id="PTHR46825">
    <property type="entry name" value="D-ALANYL-D-ALANINE-CARBOXYPEPTIDASE/ENDOPEPTIDASE AMPH"/>
    <property type="match status" value="1"/>
</dbReference>